<evidence type="ECO:0000256" key="3">
    <source>
        <dbReference type="ARBA" id="ARBA00023163"/>
    </source>
</evidence>
<dbReference type="Pfam" id="PF02311">
    <property type="entry name" value="AraC_binding"/>
    <property type="match status" value="1"/>
</dbReference>
<dbReference type="GO" id="GO:0003700">
    <property type="term" value="F:DNA-binding transcription factor activity"/>
    <property type="evidence" value="ECO:0007669"/>
    <property type="project" value="InterPro"/>
</dbReference>
<dbReference type="Proteomes" id="UP000600247">
    <property type="component" value="Unassembled WGS sequence"/>
</dbReference>
<dbReference type="InterPro" id="IPR018060">
    <property type="entry name" value="HTH_AraC"/>
</dbReference>
<dbReference type="SUPFAM" id="SSF51215">
    <property type="entry name" value="Regulatory protein AraC"/>
    <property type="match status" value="1"/>
</dbReference>
<dbReference type="InterPro" id="IPR003313">
    <property type="entry name" value="AraC-bd"/>
</dbReference>
<gene>
    <name evidence="5" type="ORF">GCM10010918_01480</name>
</gene>
<sequence length="275" mass="31114">MDTISFPTLTEADRFLPVYTTTVGHWDNQERIDRPEGFPDYQWLQVTSGEGELFIGSERYTVKAGQAFCLFPHVPNKYYAIREPWDVHYLSFNGSLAEPLLRQAGIMQSGVFSTDEQESVVSQIGSIYNLTQSGQASLGLECSKLVYALLLDLMKVVLTGSHSSERSLAKLSPVMHYIESHIAGVITIADMAKCIDVTPQYLCLLFKKTMHMRPMEYVNRQRINRSKEIMFRESGMKTGDIAATVGFDSASYFSSVFRKIEGLSPEQFRKLYGIR</sequence>
<feature type="domain" description="HTH araC/xylS-type" evidence="4">
    <location>
        <begin position="172"/>
        <end position="271"/>
    </location>
</feature>
<dbReference type="InterPro" id="IPR037923">
    <property type="entry name" value="HTH-like"/>
</dbReference>
<dbReference type="GO" id="GO:0043565">
    <property type="term" value="F:sequence-specific DNA binding"/>
    <property type="evidence" value="ECO:0007669"/>
    <property type="project" value="InterPro"/>
</dbReference>
<evidence type="ECO:0000313" key="6">
    <source>
        <dbReference type="Proteomes" id="UP000600247"/>
    </source>
</evidence>
<dbReference type="SUPFAM" id="SSF46689">
    <property type="entry name" value="Homeodomain-like"/>
    <property type="match status" value="2"/>
</dbReference>
<dbReference type="SMART" id="SM00342">
    <property type="entry name" value="HTH_ARAC"/>
    <property type="match status" value="1"/>
</dbReference>
<accession>A0A917GN96</accession>
<dbReference type="PROSITE" id="PS01124">
    <property type="entry name" value="HTH_ARAC_FAMILY_2"/>
    <property type="match status" value="1"/>
</dbReference>
<keyword evidence="1" id="KW-0805">Transcription regulation</keyword>
<dbReference type="PANTHER" id="PTHR43280:SF2">
    <property type="entry name" value="HTH-TYPE TRANSCRIPTIONAL REGULATOR EXSA"/>
    <property type="match status" value="1"/>
</dbReference>
<dbReference type="Pfam" id="PF12833">
    <property type="entry name" value="HTH_18"/>
    <property type="match status" value="1"/>
</dbReference>
<keyword evidence="6" id="KW-1185">Reference proteome</keyword>
<evidence type="ECO:0000256" key="1">
    <source>
        <dbReference type="ARBA" id="ARBA00023015"/>
    </source>
</evidence>
<dbReference type="AlphaFoldDB" id="A0A917GN96"/>
<dbReference type="Gene3D" id="2.60.120.280">
    <property type="entry name" value="Regulatory protein AraC"/>
    <property type="match status" value="1"/>
</dbReference>
<name>A0A917GN96_9BACL</name>
<comment type="caution">
    <text evidence="5">The sequence shown here is derived from an EMBL/GenBank/DDBJ whole genome shotgun (WGS) entry which is preliminary data.</text>
</comment>
<evidence type="ECO:0000256" key="2">
    <source>
        <dbReference type="ARBA" id="ARBA00023125"/>
    </source>
</evidence>
<dbReference type="InterPro" id="IPR020449">
    <property type="entry name" value="Tscrpt_reg_AraC-type_HTH"/>
</dbReference>
<dbReference type="PANTHER" id="PTHR43280">
    <property type="entry name" value="ARAC-FAMILY TRANSCRIPTIONAL REGULATOR"/>
    <property type="match status" value="1"/>
</dbReference>
<evidence type="ECO:0000259" key="4">
    <source>
        <dbReference type="PROSITE" id="PS01124"/>
    </source>
</evidence>
<organism evidence="5 6">
    <name type="scientific">Paenibacillus radicis</name>
    <name type="common">ex Gao et al. 2016</name>
    <dbReference type="NCBI Taxonomy" id="1737354"/>
    <lineage>
        <taxon>Bacteria</taxon>
        <taxon>Bacillati</taxon>
        <taxon>Bacillota</taxon>
        <taxon>Bacilli</taxon>
        <taxon>Bacillales</taxon>
        <taxon>Paenibacillaceae</taxon>
        <taxon>Paenibacillus</taxon>
    </lineage>
</organism>
<reference evidence="5 6" key="1">
    <citation type="journal article" date="2014" name="Int. J. Syst. Evol. Microbiol.">
        <title>Complete genome sequence of Corynebacterium casei LMG S-19264T (=DSM 44701T), isolated from a smear-ripened cheese.</title>
        <authorList>
            <consortium name="US DOE Joint Genome Institute (JGI-PGF)"/>
            <person name="Walter F."/>
            <person name="Albersmeier A."/>
            <person name="Kalinowski J."/>
            <person name="Ruckert C."/>
        </authorList>
    </citation>
    <scope>NUCLEOTIDE SEQUENCE [LARGE SCALE GENOMIC DNA]</scope>
    <source>
        <strain evidence="5 6">CGMCC 1.15286</strain>
    </source>
</reference>
<protein>
    <recommendedName>
        <fullName evidence="4">HTH araC/xylS-type domain-containing protein</fullName>
    </recommendedName>
</protein>
<dbReference type="Gene3D" id="1.10.10.60">
    <property type="entry name" value="Homeodomain-like"/>
    <property type="match status" value="2"/>
</dbReference>
<dbReference type="EMBL" id="BMHY01000001">
    <property type="protein sequence ID" value="GGG52478.1"/>
    <property type="molecule type" value="Genomic_DNA"/>
</dbReference>
<keyword evidence="3" id="KW-0804">Transcription</keyword>
<dbReference type="RefSeq" id="WP_188887039.1">
    <property type="nucleotide sequence ID" value="NZ_BMHY01000001.1"/>
</dbReference>
<proteinExistence type="predicted"/>
<dbReference type="PRINTS" id="PR00032">
    <property type="entry name" value="HTHARAC"/>
</dbReference>
<dbReference type="InterPro" id="IPR009057">
    <property type="entry name" value="Homeodomain-like_sf"/>
</dbReference>
<evidence type="ECO:0000313" key="5">
    <source>
        <dbReference type="EMBL" id="GGG52478.1"/>
    </source>
</evidence>
<keyword evidence="2" id="KW-0238">DNA-binding</keyword>